<evidence type="ECO:0000313" key="1">
    <source>
        <dbReference type="EMBL" id="KAL2642978.1"/>
    </source>
</evidence>
<proteinExistence type="predicted"/>
<dbReference type="AlphaFoldDB" id="A0ABD1Z684"/>
<sequence>MRPCVIIHTEKNEIVNECISRCLWENNIVPEVCLSDPKDPLLGEDNFSQCSQVYLGMENPRLIMVSIASLLQGLQEYLHKIYIQKQQVVAPDEIVGIYQFTHELKQGSGVEEDSQALV</sequence>
<reference evidence="1 2" key="1">
    <citation type="submission" date="2024-09" db="EMBL/GenBank/DDBJ databases">
        <title>Chromosome-scale assembly of Riccia fluitans.</title>
        <authorList>
            <person name="Paukszto L."/>
            <person name="Sawicki J."/>
            <person name="Karawczyk K."/>
            <person name="Piernik-Szablinska J."/>
            <person name="Szczecinska M."/>
            <person name="Mazdziarz M."/>
        </authorList>
    </citation>
    <scope>NUCLEOTIDE SEQUENCE [LARGE SCALE GENOMIC DNA]</scope>
    <source>
        <strain evidence="1">Rf_01</strain>
        <tissue evidence="1">Aerial parts of the thallus</tissue>
    </source>
</reference>
<comment type="caution">
    <text evidence="1">The sequence shown here is derived from an EMBL/GenBank/DDBJ whole genome shotgun (WGS) entry which is preliminary data.</text>
</comment>
<evidence type="ECO:0000313" key="2">
    <source>
        <dbReference type="Proteomes" id="UP001605036"/>
    </source>
</evidence>
<dbReference type="EMBL" id="JBHFFA010000002">
    <property type="protein sequence ID" value="KAL2642978.1"/>
    <property type="molecule type" value="Genomic_DNA"/>
</dbReference>
<organism evidence="1 2">
    <name type="scientific">Riccia fluitans</name>
    <dbReference type="NCBI Taxonomy" id="41844"/>
    <lineage>
        <taxon>Eukaryota</taxon>
        <taxon>Viridiplantae</taxon>
        <taxon>Streptophyta</taxon>
        <taxon>Embryophyta</taxon>
        <taxon>Marchantiophyta</taxon>
        <taxon>Marchantiopsida</taxon>
        <taxon>Marchantiidae</taxon>
        <taxon>Marchantiales</taxon>
        <taxon>Ricciaceae</taxon>
        <taxon>Riccia</taxon>
    </lineage>
</organism>
<accession>A0ABD1Z684</accession>
<protein>
    <submittedName>
        <fullName evidence="1">Uncharacterized protein</fullName>
    </submittedName>
</protein>
<keyword evidence="2" id="KW-1185">Reference proteome</keyword>
<gene>
    <name evidence="1" type="ORF">R1flu_010565</name>
</gene>
<name>A0ABD1Z684_9MARC</name>
<dbReference type="Proteomes" id="UP001605036">
    <property type="component" value="Unassembled WGS sequence"/>
</dbReference>